<dbReference type="OrthoDB" id="4092340at2759"/>
<gene>
    <name evidence="2" type="ORF">VE01_01351</name>
</gene>
<feature type="compositionally biased region" description="Low complexity" evidence="1">
    <location>
        <begin position="461"/>
        <end position="480"/>
    </location>
</feature>
<evidence type="ECO:0000313" key="3">
    <source>
        <dbReference type="Proteomes" id="UP000091956"/>
    </source>
</evidence>
<feature type="compositionally biased region" description="Polar residues" evidence="1">
    <location>
        <begin position="499"/>
        <end position="513"/>
    </location>
</feature>
<feature type="region of interest" description="Disordered" evidence="1">
    <location>
        <begin position="69"/>
        <end position="88"/>
    </location>
</feature>
<sequence length="560" mass="59264">MDAGGLAQMSYNNFQTIGVPGSGFASRGKGAHIKRLSFEPTAASDPANNGAPTPRTSRSHLLAGLRTAPKTTTGAHFPPSAPPTQLQHQGLDNSMYAESKNNSRSGYGAPKTSIGSSFSTQQQQQQPSYNRQMYALPEQVLAPPEIHIDEHGQEQMDPNLYAQLVATNMYLAEQQQRLQQQLINVQAAAQQFQGMSLGHMGRQMPQQFATPPVTPGAGMYQQQAKQNGQPIITPVPGGQPGLYSVYNPMTGQQTYYIDQGAQQAYADSHDIYTDSGSPPQQPGTPRFQVSPPSNNGITRSISPPKKSASPPQDHTPLPPPSANAFRRGHKKSSSLANVLTVSTAVNVDSGARTSVPKTAGYAPTPMTGTFGPGQGRAGEHPIRQPRGPPSLDELRAKPTSKFEGSKNFATRQRRNAVHNLVRAGLERRRGPGSGSAGSISPISETGELTFATSSGEESDSGRSGSGSLSGRPSLGSLRTSIHGAIGSDRPSSRQKNHSVDNNSVDTTPTTAGTSGDEGPAICSFAAAFKHGGKKPEAEQARLKAPMLVLSSVEKRKSSVF</sequence>
<feature type="compositionally biased region" description="Low complexity" evidence="1">
    <location>
        <begin position="300"/>
        <end position="311"/>
    </location>
</feature>
<feature type="compositionally biased region" description="Polar residues" evidence="1">
    <location>
        <begin position="290"/>
        <end position="299"/>
    </location>
</feature>
<feature type="region of interest" description="Disordered" evidence="1">
    <location>
        <begin position="269"/>
        <end position="333"/>
    </location>
</feature>
<dbReference type="AlphaFoldDB" id="A0A1B8GYD2"/>
<protein>
    <submittedName>
        <fullName evidence="2">Uncharacterized protein</fullName>
    </submittedName>
</protein>
<proteinExistence type="predicted"/>
<feature type="region of interest" description="Disordered" evidence="1">
    <location>
        <begin position="356"/>
        <end position="519"/>
    </location>
</feature>
<evidence type="ECO:0000313" key="2">
    <source>
        <dbReference type="EMBL" id="OBU00836.1"/>
    </source>
</evidence>
<feature type="region of interest" description="Disordered" evidence="1">
    <location>
        <begin position="96"/>
        <end position="129"/>
    </location>
</feature>
<evidence type="ECO:0000256" key="1">
    <source>
        <dbReference type="SAM" id="MobiDB-lite"/>
    </source>
</evidence>
<dbReference type="EMBL" id="KV460208">
    <property type="protein sequence ID" value="OBU00836.1"/>
    <property type="molecule type" value="Genomic_DNA"/>
</dbReference>
<dbReference type="GeneID" id="28834737"/>
<keyword evidence="3" id="KW-1185">Reference proteome</keyword>
<organism evidence="2 3">
    <name type="scientific">Pseudogymnoascus verrucosus</name>
    <dbReference type="NCBI Taxonomy" id="342668"/>
    <lineage>
        <taxon>Eukaryota</taxon>
        <taxon>Fungi</taxon>
        <taxon>Dikarya</taxon>
        <taxon>Ascomycota</taxon>
        <taxon>Pezizomycotina</taxon>
        <taxon>Leotiomycetes</taxon>
        <taxon>Thelebolales</taxon>
        <taxon>Thelebolaceae</taxon>
        <taxon>Pseudogymnoascus</taxon>
    </lineage>
</organism>
<accession>A0A1B8GYD2</accession>
<dbReference type="RefSeq" id="XP_018134568.1">
    <property type="nucleotide sequence ID" value="XM_018270874.2"/>
</dbReference>
<reference evidence="3" key="2">
    <citation type="journal article" date="2018" name="Nat. Commun.">
        <title>Extreme sensitivity to ultraviolet light in the fungal pathogen causing white-nose syndrome of bats.</title>
        <authorList>
            <person name="Palmer J.M."/>
            <person name="Drees K.P."/>
            <person name="Foster J.T."/>
            <person name="Lindner D.L."/>
        </authorList>
    </citation>
    <scope>NUCLEOTIDE SEQUENCE [LARGE SCALE GENOMIC DNA]</scope>
    <source>
        <strain evidence="3">UAMH 10579</strain>
    </source>
</reference>
<dbReference type="Proteomes" id="UP000091956">
    <property type="component" value="Unassembled WGS sequence"/>
</dbReference>
<name>A0A1B8GYD2_9PEZI</name>
<dbReference type="STRING" id="342668.A0A1B8GYD2"/>
<reference evidence="2 3" key="1">
    <citation type="submission" date="2016-03" db="EMBL/GenBank/DDBJ databases">
        <title>Comparative genomics of Pseudogymnoascus destructans, the fungus causing white-nose syndrome of bats.</title>
        <authorList>
            <person name="Palmer J.M."/>
            <person name="Drees K.P."/>
            <person name="Foster J.T."/>
            <person name="Lindner D.L."/>
        </authorList>
    </citation>
    <scope>NUCLEOTIDE SEQUENCE [LARGE SCALE GENOMIC DNA]</scope>
    <source>
        <strain evidence="2 3">UAMH 10579</strain>
    </source>
</reference>